<evidence type="ECO:0000256" key="3">
    <source>
        <dbReference type="ARBA" id="ARBA00022679"/>
    </source>
</evidence>
<dbReference type="EC" id="2.3.2.8" evidence="2"/>
<dbReference type="InterPro" id="IPR007471">
    <property type="entry name" value="N-end_Aminoacyl_Trfase_N"/>
</dbReference>
<protein>
    <recommendedName>
        <fullName evidence="2">arginyltransferase</fullName>
        <ecNumber evidence="2">2.3.2.8</ecNumber>
    </recommendedName>
</protein>
<proteinExistence type="inferred from homology"/>
<dbReference type="Proteomes" id="UP000790833">
    <property type="component" value="Unassembled WGS sequence"/>
</dbReference>
<comment type="similarity">
    <text evidence="1">Belongs to the R-transferase family.</text>
</comment>
<dbReference type="Pfam" id="PF04376">
    <property type="entry name" value="ATE_N"/>
    <property type="match status" value="1"/>
</dbReference>
<dbReference type="EMBL" id="JAHMUF010000007">
    <property type="protein sequence ID" value="KAG7194515.1"/>
    <property type="molecule type" value="Genomic_DNA"/>
</dbReference>
<keyword evidence="4" id="KW-0012">Acyltransferase</keyword>
<dbReference type="InterPro" id="IPR007472">
    <property type="entry name" value="N-end_Aminoacyl_Trfase_C"/>
</dbReference>
<organism evidence="7 8">
    <name type="scientific">Scheffersomyces spartinae</name>
    <dbReference type="NCBI Taxonomy" id="45513"/>
    <lineage>
        <taxon>Eukaryota</taxon>
        <taxon>Fungi</taxon>
        <taxon>Dikarya</taxon>
        <taxon>Ascomycota</taxon>
        <taxon>Saccharomycotina</taxon>
        <taxon>Pichiomycetes</taxon>
        <taxon>Debaryomycetaceae</taxon>
        <taxon>Scheffersomyces</taxon>
    </lineage>
</organism>
<dbReference type="Pfam" id="PF04377">
    <property type="entry name" value="ATE_C"/>
    <property type="match status" value="1"/>
</dbReference>
<reference evidence="7" key="1">
    <citation type="submission" date="2021-03" db="EMBL/GenBank/DDBJ databases">
        <authorList>
            <person name="Palmer J.M."/>
        </authorList>
    </citation>
    <scope>NUCLEOTIDE SEQUENCE</scope>
    <source>
        <strain evidence="7">ARV_011</strain>
    </source>
</reference>
<feature type="domain" description="N-end aminoacyl transferase N-terminal" evidence="5">
    <location>
        <begin position="14"/>
        <end position="107"/>
    </location>
</feature>
<dbReference type="PANTHER" id="PTHR21367">
    <property type="entry name" value="ARGININE-TRNA-PROTEIN TRANSFERASE 1"/>
    <property type="match status" value="1"/>
</dbReference>
<dbReference type="GO" id="GO:0004057">
    <property type="term" value="F:arginyl-tRNA--protein transferase activity"/>
    <property type="evidence" value="ECO:0007669"/>
    <property type="project" value="UniProtKB-EC"/>
</dbReference>
<dbReference type="InterPro" id="IPR016181">
    <property type="entry name" value="Acyl_CoA_acyltransferase"/>
</dbReference>
<keyword evidence="8" id="KW-1185">Reference proteome</keyword>
<dbReference type="PANTHER" id="PTHR21367:SF1">
    <property type="entry name" value="ARGINYL-TRNA--PROTEIN TRANSFERASE 1"/>
    <property type="match status" value="1"/>
</dbReference>
<dbReference type="GO" id="GO:0005737">
    <property type="term" value="C:cytoplasm"/>
    <property type="evidence" value="ECO:0007669"/>
    <property type="project" value="TreeGrafter"/>
</dbReference>
<evidence type="ECO:0000256" key="4">
    <source>
        <dbReference type="ARBA" id="ARBA00023315"/>
    </source>
</evidence>
<evidence type="ECO:0000259" key="5">
    <source>
        <dbReference type="Pfam" id="PF04376"/>
    </source>
</evidence>
<evidence type="ECO:0000256" key="2">
    <source>
        <dbReference type="ARBA" id="ARBA00012025"/>
    </source>
</evidence>
<keyword evidence="3 7" id="KW-0808">Transferase</keyword>
<accession>A0A9P7VB71</accession>
<name>A0A9P7VB71_9ASCO</name>
<comment type="caution">
    <text evidence="7">The sequence shown here is derived from an EMBL/GenBank/DDBJ whole genome shotgun (WGS) entry which is preliminary data.</text>
</comment>
<dbReference type="InterPro" id="IPR030700">
    <property type="entry name" value="N-end_Aminoacyl_Trfase"/>
</dbReference>
<evidence type="ECO:0000313" key="7">
    <source>
        <dbReference type="EMBL" id="KAG7194515.1"/>
    </source>
</evidence>
<dbReference type="AlphaFoldDB" id="A0A9P7VB71"/>
<evidence type="ECO:0000313" key="8">
    <source>
        <dbReference type="Proteomes" id="UP000790833"/>
    </source>
</evidence>
<dbReference type="GeneID" id="66118104"/>
<evidence type="ECO:0000256" key="1">
    <source>
        <dbReference type="ARBA" id="ARBA00009991"/>
    </source>
</evidence>
<dbReference type="SUPFAM" id="SSF55729">
    <property type="entry name" value="Acyl-CoA N-acyltransferases (Nat)"/>
    <property type="match status" value="1"/>
</dbReference>
<dbReference type="RefSeq" id="XP_043050062.1">
    <property type="nucleotide sequence ID" value="XM_043195396.1"/>
</dbReference>
<dbReference type="OrthoDB" id="74183at2759"/>
<feature type="domain" description="N-end rule aminoacyl transferase C-terminal" evidence="6">
    <location>
        <begin position="160"/>
        <end position="316"/>
    </location>
</feature>
<sequence>MSVFSFPVYHKSPRCGYCSGTKKDFGALKSEQAQQNIRDPKVYKPEHASLGMVTGGMTCQIYDELINKGFRRSGDYLYKNDLLRSCCRSYTIRTNSQYLKMHKNHRKALNKFVKTISGDDDSASKRGKGPLTLLWLAYQEQQHLDDTFHTVFEEADLTEEKYRLYKKYQIHVHNDEPEDVSTSQFERFLCTKPFTDVTNRTPEHQAAQFEYLNNWLKNYDLTTGKVPNPNNIKPLGAIHECYYLHDKLIAISVLDFLPTGISSVYFIWDPDYAHLSLGTVSGLRDILLCKALDLGYYYLGYYIADCVKMNYKLKFGGEILDLTTQTYFPLNKIEKYVSDGKLFSIKPSSSLVLDYSKFPETYEESQFNGKELIESSTDVYGNPKTYKKADELHKKICRILGMDLLISGREIPLVSPGFGTLEYLYQCTTEGIFDTLTIIMRLGVEDYEIRFMELTIEGKRMVINAIRAFGLSILLRSTMSLY</sequence>
<evidence type="ECO:0000259" key="6">
    <source>
        <dbReference type="Pfam" id="PF04377"/>
    </source>
</evidence>
<gene>
    <name evidence="7" type="primary">ATE1</name>
    <name evidence="7" type="ORF">KQ657_004730</name>
</gene>